<comment type="caution">
    <text evidence="3">The sequence shown here is derived from an EMBL/GenBank/DDBJ whole genome shotgun (WGS) entry which is preliminary data.</text>
</comment>
<feature type="coiled-coil region" evidence="1">
    <location>
        <begin position="353"/>
        <end position="448"/>
    </location>
</feature>
<reference evidence="3" key="1">
    <citation type="submission" date="2020-10" db="EMBL/GenBank/DDBJ databases">
        <authorList>
            <person name="Gilroy R."/>
        </authorList>
    </citation>
    <scope>NUCLEOTIDE SEQUENCE</scope>
    <source>
        <strain evidence="3">ChiSjej6B24-2974</strain>
    </source>
</reference>
<name>A0A9D0ZKH3_9FIRM</name>
<organism evidence="3 4">
    <name type="scientific">Candidatus Pullichristensenella stercorigallinarum</name>
    <dbReference type="NCBI Taxonomy" id="2840909"/>
    <lineage>
        <taxon>Bacteria</taxon>
        <taxon>Bacillati</taxon>
        <taxon>Bacillota</taxon>
        <taxon>Clostridia</taxon>
        <taxon>Candidatus Pullichristensenella</taxon>
    </lineage>
</organism>
<gene>
    <name evidence="3" type="ORF">IAA52_02285</name>
</gene>
<evidence type="ECO:0000313" key="4">
    <source>
        <dbReference type="Proteomes" id="UP000824260"/>
    </source>
</evidence>
<proteinExistence type="predicted"/>
<protein>
    <submittedName>
        <fullName evidence="3">Uncharacterized protein</fullName>
    </submittedName>
</protein>
<feature type="compositionally biased region" description="Pro residues" evidence="2">
    <location>
        <begin position="222"/>
        <end position="249"/>
    </location>
</feature>
<evidence type="ECO:0000313" key="3">
    <source>
        <dbReference type="EMBL" id="HIQ81911.1"/>
    </source>
</evidence>
<feature type="non-terminal residue" evidence="3">
    <location>
        <position position="658"/>
    </location>
</feature>
<dbReference type="Proteomes" id="UP000824260">
    <property type="component" value="Unassembled WGS sequence"/>
</dbReference>
<keyword evidence="1" id="KW-0175">Coiled coil</keyword>
<dbReference type="AlphaFoldDB" id="A0A9D0ZKH3"/>
<accession>A0A9D0ZKH3</accession>
<dbReference type="EMBL" id="DVFZ01000024">
    <property type="protein sequence ID" value="HIQ81911.1"/>
    <property type="molecule type" value="Genomic_DNA"/>
</dbReference>
<feature type="region of interest" description="Disordered" evidence="2">
    <location>
        <begin position="215"/>
        <end position="252"/>
    </location>
</feature>
<reference evidence="3" key="2">
    <citation type="journal article" date="2021" name="PeerJ">
        <title>Extensive microbial diversity within the chicken gut microbiome revealed by metagenomics and culture.</title>
        <authorList>
            <person name="Gilroy R."/>
            <person name="Ravi A."/>
            <person name="Getino M."/>
            <person name="Pursley I."/>
            <person name="Horton D.L."/>
            <person name="Alikhan N.F."/>
            <person name="Baker D."/>
            <person name="Gharbi K."/>
            <person name="Hall N."/>
            <person name="Watson M."/>
            <person name="Adriaenssens E.M."/>
            <person name="Foster-Nyarko E."/>
            <person name="Jarju S."/>
            <person name="Secka A."/>
            <person name="Antonio M."/>
            <person name="Oren A."/>
            <person name="Chaudhuri R.R."/>
            <person name="La Ragione R."/>
            <person name="Hildebrand F."/>
            <person name="Pallen M.J."/>
        </authorList>
    </citation>
    <scope>NUCLEOTIDE SEQUENCE</scope>
    <source>
        <strain evidence="3">ChiSjej6B24-2974</strain>
    </source>
</reference>
<evidence type="ECO:0000256" key="2">
    <source>
        <dbReference type="SAM" id="MobiDB-lite"/>
    </source>
</evidence>
<sequence>MTLPGKLCVGILEEDNPLKSFFRFKPLLIAQESGYQPFSSAEPFPESGCLRIVPDKNESGHFKARMRRIGRYALLDLREHPGENDKIRPNKNYHADPGENNAYIVYSDVVVEPPEGMLYEILDRAAPEGSAHMALTMPLPGTQRVLFRAEDGGVAPALWRVAAMEGVEGAVELSREESLICPGTGEEQRLPGFAGEETCILLSAPGASLLAEAPQTEAAPVPAAPAPAGEPPEAPAPEPAPMPEVPPAPTRERPRLNARAQAMALQTGLNPRRNRSLQEIIDDKWRRSRIDQLGHPVPAEATGMPAENPLERAMDALRAAWRIEETRPKLTEAICELEGLDSAVRQSAAQRADEAHARRLNELEAQRLRLLNEVGALEARRADARERLLEDVRRENGRKLADGERKLEALQAEIAACEERERGARAALAEAENAYAEAEKRLTARAVESSALRFLRAPAASVPTDAAHPSAGELISDVRTYFARAGVPLSHDLTVTLLAALTLSPVTILCGSPLSPKGDVARALAAALGLRSRFLVLDHPRRQEAALEALLADENSPAPAMVLIEDCNAPVREPYIEETLLRLTSACTPPHPPRLLLTARDSGAPLPAGLLNTAFVIRLEPEAADTPWHEELEPPVEPKQAVSREALDQIFRPRAEAV</sequence>
<evidence type="ECO:0000256" key="1">
    <source>
        <dbReference type="SAM" id="Coils"/>
    </source>
</evidence>